<sequence>MNKLLITSVVLFLSGCSASFNHPAPTKYRDASDFADAVLGGSGCMGVGNYAYSPGRITVSPHGVKEFSVSHYFTDVSRCSLGSFKKELERFCQFHGGEFETDDTSGDWCVKNNRPLFYSYKYGVKEKSDVLTDNQWDSLARSELGFITKKEYESQVENEVSRKHVKQVALELQKKMRMNESVNASVGDFICTEDLEHQNEYYQGPVYFGGYVEAKANKKLKVRVVWHGRRDLNIVNGNNPDPIIWTSPKGWFHCDKEVIGKLP</sequence>
<feature type="signal peptide" evidence="1">
    <location>
        <begin position="1"/>
        <end position="23"/>
    </location>
</feature>
<dbReference type="AlphaFoldDB" id="A0AAJ1FSE3"/>
<keyword evidence="1" id="KW-0732">Signal</keyword>
<protein>
    <recommendedName>
        <fullName evidence="4">Lipoprotein</fullName>
    </recommendedName>
</protein>
<evidence type="ECO:0008006" key="4">
    <source>
        <dbReference type="Google" id="ProtNLM"/>
    </source>
</evidence>
<reference evidence="2" key="1">
    <citation type="submission" date="2022-06" db="EMBL/GenBank/DDBJ databases">
        <title>Dynamics of rice microbiomes reveals core vertical transmitted seed endophytes.</title>
        <authorList>
            <person name="Liao K."/>
            <person name="Zhang X."/>
        </authorList>
    </citation>
    <scope>NUCLEOTIDE SEQUENCE</scope>
    <source>
        <strain evidence="2">JT1-17</strain>
    </source>
</reference>
<dbReference type="EMBL" id="JANFVX010000014">
    <property type="protein sequence ID" value="MCW0345344.1"/>
    <property type="molecule type" value="Genomic_DNA"/>
</dbReference>
<comment type="caution">
    <text evidence="2">The sequence shown here is derived from an EMBL/GenBank/DDBJ whole genome shotgun (WGS) entry which is preliminary data.</text>
</comment>
<dbReference type="RefSeq" id="WP_146207570.1">
    <property type="nucleotide sequence ID" value="NZ_CP020943.2"/>
</dbReference>
<feature type="chain" id="PRO_5042567867" description="Lipoprotein" evidence="1">
    <location>
        <begin position="24"/>
        <end position="263"/>
    </location>
</feature>
<evidence type="ECO:0000313" key="2">
    <source>
        <dbReference type="EMBL" id="MCW0345344.1"/>
    </source>
</evidence>
<evidence type="ECO:0000313" key="3">
    <source>
        <dbReference type="Proteomes" id="UP001208888"/>
    </source>
</evidence>
<name>A0AAJ1FSE3_PANAN</name>
<proteinExistence type="predicted"/>
<dbReference type="PROSITE" id="PS51257">
    <property type="entry name" value="PROKAR_LIPOPROTEIN"/>
    <property type="match status" value="1"/>
</dbReference>
<organism evidence="2 3">
    <name type="scientific">Pantoea ananas</name>
    <name type="common">Erwinia uredovora</name>
    <dbReference type="NCBI Taxonomy" id="553"/>
    <lineage>
        <taxon>Bacteria</taxon>
        <taxon>Pseudomonadati</taxon>
        <taxon>Pseudomonadota</taxon>
        <taxon>Gammaproteobacteria</taxon>
        <taxon>Enterobacterales</taxon>
        <taxon>Erwiniaceae</taxon>
        <taxon>Pantoea</taxon>
    </lineage>
</organism>
<evidence type="ECO:0000256" key="1">
    <source>
        <dbReference type="SAM" id="SignalP"/>
    </source>
</evidence>
<gene>
    <name evidence="2" type="ORF">NB703_003437</name>
</gene>
<accession>A0AAJ1FSE3</accession>
<dbReference type="Proteomes" id="UP001208888">
    <property type="component" value="Unassembled WGS sequence"/>
</dbReference>